<accession>A0ABU8BJJ9</accession>
<keyword evidence="2" id="KW-1185">Reference proteome</keyword>
<dbReference type="EMBL" id="JAZHRV010000001">
    <property type="protein sequence ID" value="MEH2558704.1"/>
    <property type="molecule type" value="Genomic_DNA"/>
</dbReference>
<protein>
    <submittedName>
        <fullName evidence="1">Uncharacterized protein</fullName>
    </submittedName>
</protein>
<name>A0ABU8BJJ9_9BRAD</name>
<comment type="caution">
    <text evidence="1">The sequence shown here is derived from an EMBL/GenBank/DDBJ whole genome shotgun (WGS) entry which is preliminary data.</text>
</comment>
<evidence type="ECO:0000313" key="2">
    <source>
        <dbReference type="Proteomes" id="UP001364224"/>
    </source>
</evidence>
<sequence>MRRAPHSVETYRASLKKIHELDDALELMYFGWRGMTLAADEYLGTLGLSRAHHRNPLRHCAPARHIGRLPRRDHRRLQQALNRPLNLLLRRDLVISVQSSGHEAFTLGA</sequence>
<reference evidence="1 2" key="1">
    <citation type="submission" date="2024-02" db="EMBL/GenBank/DDBJ databases">
        <title>Adaptive strategies in a cosmopolitan and abundant soil bacterium.</title>
        <authorList>
            <person name="Carini P."/>
        </authorList>
    </citation>
    <scope>NUCLEOTIDE SEQUENCE [LARGE SCALE GENOMIC DNA]</scope>
    <source>
        <strain evidence="1 2">AZCC 1608</strain>
    </source>
</reference>
<dbReference type="Proteomes" id="UP001364224">
    <property type="component" value="Unassembled WGS sequence"/>
</dbReference>
<evidence type="ECO:0000313" key="1">
    <source>
        <dbReference type="EMBL" id="MEH2558704.1"/>
    </source>
</evidence>
<gene>
    <name evidence="1" type="ORF">V1286_006233</name>
</gene>
<proteinExistence type="predicted"/>
<organism evidence="1 2">
    <name type="scientific">Bradyrhizobium algeriense</name>
    <dbReference type="NCBI Taxonomy" id="634784"/>
    <lineage>
        <taxon>Bacteria</taxon>
        <taxon>Pseudomonadati</taxon>
        <taxon>Pseudomonadota</taxon>
        <taxon>Alphaproteobacteria</taxon>
        <taxon>Hyphomicrobiales</taxon>
        <taxon>Nitrobacteraceae</taxon>
        <taxon>Bradyrhizobium</taxon>
    </lineage>
</organism>